<reference evidence="2" key="1">
    <citation type="submission" date="2021-03" db="EMBL/GenBank/DDBJ databases">
        <authorList>
            <person name="Tran Van P."/>
        </authorList>
    </citation>
    <scope>NUCLEOTIDE SEQUENCE</scope>
</reference>
<feature type="compositionally biased region" description="Acidic residues" evidence="1">
    <location>
        <begin position="42"/>
        <end position="56"/>
    </location>
</feature>
<name>A0ABN7NFE5_TIMPD</name>
<dbReference type="EMBL" id="CAJPIN010001492">
    <property type="protein sequence ID" value="CAG2054590.1"/>
    <property type="molecule type" value="Genomic_DNA"/>
</dbReference>
<keyword evidence="3" id="KW-1185">Reference proteome</keyword>
<evidence type="ECO:0000256" key="1">
    <source>
        <dbReference type="SAM" id="MobiDB-lite"/>
    </source>
</evidence>
<comment type="caution">
    <text evidence="2">The sequence shown here is derived from an EMBL/GenBank/DDBJ whole genome shotgun (WGS) entry which is preliminary data.</text>
</comment>
<sequence>MPKPTKQVFTPSYAENTKINGNVETRRSKINPTFFKRIPNEEEREPEDYDGEENDLVGDYQVEDPPGQHPDNPEGPLGQYPEDYSEQYPNHPEDPPGQLKKAQVFAAAIGDNENHPNNVDFVRRFINQDPAVDNGVIQNAPGGHTPVRFSSQVCRLKGSVQKT</sequence>
<accession>A0ABN7NFE5</accession>
<proteinExistence type="predicted"/>
<dbReference type="Proteomes" id="UP001153148">
    <property type="component" value="Unassembled WGS sequence"/>
</dbReference>
<feature type="region of interest" description="Disordered" evidence="1">
    <location>
        <begin position="1"/>
        <end position="101"/>
    </location>
</feature>
<gene>
    <name evidence="2" type="ORF">TPAB3V08_LOCUS1611</name>
</gene>
<protein>
    <submittedName>
        <fullName evidence="2">Uncharacterized protein</fullName>
    </submittedName>
</protein>
<organism evidence="2 3">
    <name type="scientific">Timema podura</name>
    <name type="common">Walking stick</name>
    <dbReference type="NCBI Taxonomy" id="61482"/>
    <lineage>
        <taxon>Eukaryota</taxon>
        <taxon>Metazoa</taxon>
        <taxon>Ecdysozoa</taxon>
        <taxon>Arthropoda</taxon>
        <taxon>Hexapoda</taxon>
        <taxon>Insecta</taxon>
        <taxon>Pterygota</taxon>
        <taxon>Neoptera</taxon>
        <taxon>Polyneoptera</taxon>
        <taxon>Phasmatodea</taxon>
        <taxon>Timematodea</taxon>
        <taxon>Timematoidea</taxon>
        <taxon>Timematidae</taxon>
        <taxon>Timema</taxon>
    </lineage>
</organism>
<evidence type="ECO:0000313" key="2">
    <source>
        <dbReference type="EMBL" id="CAG2054590.1"/>
    </source>
</evidence>
<evidence type="ECO:0000313" key="3">
    <source>
        <dbReference type="Proteomes" id="UP001153148"/>
    </source>
</evidence>
<feature type="compositionally biased region" description="Polar residues" evidence="1">
    <location>
        <begin position="7"/>
        <end position="23"/>
    </location>
</feature>